<dbReference type="Pfam" id="PF13193">
    <property type="entry name" value="AMP-binding_C"/>
    <property type="match status" value="1"/>
</dbReference>
<feature type="compositionally biased region" description="Basic and acidic residues" evidence="1">
    <location>
        <begin position="169"/>
        <end position="181"/>
    </location>
</feature>
<dbReference type="RefSeq" id="WP_209212281.1">
    <property type="nucleotide sequence ID" value="NZ_JAFFZM010000012.1"/>
</dbReference>
<reference evidence="4 5" key="1">
    <citation type="submission" date="2021-02" db="EMBL/GenBank/DDBJ databases">
        <title>Streptomyces spirodelae sp. nov., isolated from duckweed.</title>
        <authorList>
            <person name="Saimee Y."/>
            <person name="Duangmal K."/>
        </authorList>
    </citation>
    <scope>NUCLEOTIDE SEQUENCE [LARGE SCALE GENOMIC DNA]</scope>
    <source>
        <strain evidence="4 5">DSM 42105</strain>
    </source>
</reference>
<feature type="domain" description="AMP-binding enzyme C-terminal" evidence="3">
    <location>
        <begin position="456"/>
        <end position="532"/>
    </location>
</feature>
<protein>
    <submittedName>
        <fullName evidence="4">AMP-binding protein</fullName>
    </submittedName>
</protein>
<evidence type="ECO:0000256" key="1">
    <source>
        <dbReference type="SAM" id="MobiDB-lite"/>
    </source>
</evidence>
<evidence type="ECO:0000313" key="4">
    <source>
        <dbReference type="EMBL" id="MBO8200664.1"/>
    </source>
</evidence>
<keyword evidence="5" id="KW-1185">Reference proteome</keyword>
<accession>A0ABS3XZ83</accession>
<dbReference type="Gene3D" id="3.40.50.12780">
    <property type="entry name" value="N-terminal domain of ligase-like"/>
    <property type="match status" value="1"/>
</dbReference>
<feature type="region of interest" description="Disordered" evidence="1">
    <location>
        <begin position="166"/>
        <end position="193"/>
    </location>
</feature>
<dbReference type="InterPro" id="IPR050237">
    <property type="entry name" value="ATP-dep_AMP-bd_enzyme"/>
</dbReference>
<organism evidence="4 5">
    <name type="scientific">Streptomyces smyrnaeus</name>
    <dbReference type="NCBI Taxonomy" id="1387713"/>
    <lineage>
        <taxon>Bacteria</taxon>
        <taxon>Bacillati</taxon>
        <taxon>Actinomycetota</taxon>
        <taxon>Actinomycetes</taxon>
        <taxon>Kitasatosporales</taxon>
        <taxon>Streptomycetaceae</taxon>
        <taxon>Streptomyces</taxon>
    </lineage>
</organism>
<dbReference type="EMBL" id="JAFFZM010000012">
    <property type="protein sequence ID" value="MBO8200664.1"/>
    <property type="molecule type" value="Genomic_DNA"/>
</dbReference>
<dbReference type="Proteomes" id="UP000721954">
    <property type="component" value="Unassembled WGS sequence"/>
</dbReference>
<sequence length="551" mass="59260">MGQVFWPNSVAAEYECRGYWRRQLLGDLPKKWAARHGDRVAVVDDHRSLTYAELAAITERTAARLLRSGLRDGDNLVLQLPNSCEFVALLLGCMRAGIAPVMALPQYREHELVHLVRTTDAAAIAVAGQDRGCDYEQLAHRVAEMSDRRCRVLVAGEPGLPASVSLRPALERRPTAAREEADGTGTPPDLPSPLPDDLALLLLSGGTTSGAPKLIGRTHNDYEYNFRRMAELCGFDERTVYLAVLPAGHNFTLGCPGVLGALSAGGKVVLVSSPAPEAAFAAIDRHAVTATALVPSLAQRWLDSVAGTRSDAFGLALVQVGGARCPESVVTGLQGAFGCTVQQVFGMAEGLLNCTRLDDPARIVRGTQGRPISPGDEIRVVDAEGRPAERGELLTRGPYTPRGYFRGGTHNSRSFTADGWYRTGDIVRRHPSGNLVVEGRTKDLINRNGEKISAAEVEDLACLIPGVRAAVAVPVPDPATGERLGLGVVLRHGNGLDLDQVRTFLTGKGVARFKLPEYLHVLPEIPLTPLGKPDKKKVRDFLLADRSVETV</sequence>
<evidence type="ECO:0000259" key="2">
    <source>
        <dbReference type="Pfam" id="PF00501"/>
    </source>
</evidence>
<evidence type="ECO:0000313" key="5">
    <source>
        <dbReference type="Proteomes" id="UP000721954"/>
    </source>
</evidence>
<dbReference type="GeneID" id="96260996"/>
<dbReference type="PANTHER" id="PTHR43767">
    <property type="entry name" value="LONG-CHAIN-FATTY-ACID--COA LIGASE"/>
    <property type="match status" value="1"/>
</dbReference>
<dbReference type="InterPro" id="IPR045851">
    <property type="entry name" value="AMP-bd_C_sf"/>
</dbReference>
<evidence type="ECO:0000259" key="3">
    <source>
        <dbReference type="Pfam" id="PF13193"/>
    </source>
</evidence>
<dbReference type="InterPro" id="IPR042099">
    <property type="entry name" value="ANL_N_sf"/>
</dbReference>
<dbReference type="InterPro" id="IPR025110">
    <property type="entry name" value="AMP-bd_C"/>
</dbReference>
<dbReference type="InterPro" id="IPR000873">
    <property type="entry name" value="AMP-dep_synth/lig_dom"/>
</dbReference>
<dbReference type="Pfam" id="PF00501">
    <property type="entry name" value="AMP-binding"/>
    <property type="match status" value="1"/>
</dbReference>
<comment type="caution">
    <text evidence="4">The sequence shown here is derived from an EMBL/GenBank/DDBJ whole genome shotgun (WGS) entry which is preliminary data.</text>
</comment>
<name>A0ABS3XZ83_9ACTN</name>
<gene>
    <name evidence="4" type="ORF">JW613_20465</name>
</gene>
<feature type="domain" description="AMP-dependent synthetase/ligase" evidence="2">
    <location>
        <begin position="31"/>
        <end position="405"/>
    </location>
</feature>
<dbReference type="SUPFAM" id="SSF56801">
    <property type="entry name" value="Acetyl-CoA synthetase-like"/>
    <property type="match status" value="1"/>
</dbReference>
<proteinExistence type="predicted"/>
<dbReference type="PANTHER" id="PTHR43767:SF10">
    <property type="entry name" value="SURFACTIN SYNTHASE SUBUNIT 1"/>
    <property type="match status" value="1"/>
</dbReference>
<dbReference type="Gene3D" id="3.30.300.30">
    <property type="match status" value="1"/>
</dbReference>